<evidence type="ECO:0000313" key="3">
    <source>
        <dbReference type="Proteomes" id="UP000594263"/>
    </source>
</evidence>
<dbReference type="Gramene" id="Kaladp0319s0002.1.v1.1">
    <property type="protein sequence ID" value="Kaladp0319s0002.1.v1.1"/>
    <property type="gene ID" value="Kaladp0319s0002.v1.1"/>
</dbReference>
<organism evidence="2 3">
    <name type="scientific">Kalanchoe fedtschenkoi</name>
    <name type="common">Lavender scallops</name>
    <name type="synonym">South American air plant</name>
    <dbReference type="NCBI Taxonomy" id="63787"/>
    <lineage>
        <taxon>Eukaryota</taxon>
        <taxon>Viridiplantae</taxon>
        <taxon>Streptophyta</taxon>
        <taxon>Embryophyta</taxon>
        <taxon>Tracheophyta</taxon>
        <taxon>Spermatophyta</taxon>
        <taxon>Magnoliopsida</taxon>
        <taxon>eudicotyledons</taxon>
        <taxon>Gunneridae</taxon>
        <taxon>Pentapetalae</taxon>
        <taxon>Saxifragales</taxon>
        <taxon>Crassulaceae</taxon>
        <taxon>Kalanchoe</taxon>
    </lineage>
</organism>
<keyword evidence="3" id="KW-1185">Reference proteome</keyword>
<reference evidence="2" key="1">
    <citation type="submission" date="2021-01" db="UniProtKB">
        <authorList>
            <consortium name="EnsemblPlants"/>
        </authorList>
    </citation>
    <scope>IDENTIFICATION</scope>
</reference>
<evidence type="ECO:0000313" key="2">
    <source>
        <dbReference type="EnsemblPlants" id="Kaladp0319s0002.1.v1.1"/>
    </source>
</evidence>
<sequence length="41" mass="4607">MCLQATMMSKLRNPSLQNPSTDELAGCVRSSWLESQITLCY</sequence>
<evidence type="ECO:0000256" key="1">
    <source>
        <dbReference type="SAM" id="MobiDB-lite"/>
    </source>
</evidence>
<feature type="region of interest" description="Disordered" evidence="1">
    <location>
        <begin position="1"/>
        <end position="21"/>
    </location>
</feature>
<accession>A0A7N0VA97</accession>
<proteinExistence type="predicted"/>
<dbReference type="AlphaFoldDB" id="A0A7N0VA97"/>
<feature type="compositionally biased region" description="Polar residues" evidence="1">
    <location>
        <begin position="12"/>
        <end position="21"/>
    </location>
</feature>
<dbReference type="Proteomes" id="UP000594263">
    <property type="component" value="Unplaced"/>
</dbReference>
<dbReference type="EnsemblPlants" id="Kaladp0319s0002.1.v1.1">
    <property type="protein sequence ID" value="Kaladp0319s0002.1.v1.1"/>
    <property type="gene ID" value="Kaladp0319s0002.v1.1"/>
</dbReference>
<name>A0A7N0VA97_KALFE</name>
<protein>
    <submittedName>
        <fullName evidence="2">Uncharacterized protein</fullName>
    </submittedName>
</protein>